<feature type="domain" description="Putative restriction endonuclease" evidence="1">
    <location>
        <begin position="2"/>
        <end position="106"/>
    </location>
</feature>
<dbReference type="AlphaFoldDB" id="A0A1V4AQ40"/>
<dbReference type="Proteomes" id="UP000189681">
    <property type="component" value="Unassembled WGS sequence"/>
</dbReference>
<dbReference type="PANTHER" id="PTHR34107:SF4">
    <property type="entry name" value="SLL1222 PROTEIN"/>
    <property type="match status" value="1"/>
</dbReference>
<reference evidence="2 3" key="1">
    <citation type="journal article" date="2017" name="Water Res.">
        <title>Discovery and metagenomic analysis of an anammox bacterial enrichment related to Candidatus "Brocadia caroliniensis" in a full-scale glycerol-fed nitritation-denitritation separate centrate treatment process.</title>
        <authorList>
            <person name="Park H."/>
            <person name="Brotto A.C."/>
            <person name="van Loosdrecht M.C."/>
            <person name="Chandran K."/>
        </authorList>
    </citation>
    <scope>NUCLEOTIDE SEQUENCE [LARGE SCALE GENOMIC DNA]</scope>
    <source>
        <strain evidence="2">26THWARD</strain>
    </source>
</reference>
<evidence type="ECO:0000313" key="3">
    <source>
        <dbReference type="Proteomes" id="UP000189681"/>
    </source>
</evidence>
<evidence type="ECO:0000313" key="2">
    <source>
        <dbReference type="EMBL" id="OOP55235.1"/>
    </source>
</evidence>
<organism evidence="2 3">
    <name type="scientific">Candidatus Brocadia carolinensis</name>
    <dbReference type="NCBI Taxonomy" id="1004156"/>
    <lineage>
        <taxon>Bacteria</taxon>
        <taxon>Pseudomonadati</taxon>
        <taxon>Planctomycetota</taxon>
        <taxon>Candidatus Brocadiia</taxon>
        <taxon>Candidatus Brocadiales</taxon>
        <taxon>Candidatus Brocadiaceae</taxon>
        <taxon>Candidatus Brocadia</taxon>
    </lineage>
</organism>
<dbReference type="Pfam" id="PF05685">
    <property type="entry name" value="Uma2"/>
    <property type="match status" value="1"/>
</dbReference>
<comment type="caution">
    <text evidence="2">The sequence shown here is derived from an EMBL/GenBank/DDBJ whole genome shotgun (WGS) entry which is preliminary data.</text>
</comment>
<dbReference type="InterPro" id="IPR012296">
    <property type="entry name" value="Nuclease_put_TT1808"/>
</dbReference>
<accession>A0A1V4AQ40</accession>
<dbReference type="InterPro" id="IPR008538">
    <property type="entry name" value="Uma2"/>
</dbReference>
<name>A0A1V4AQ40_9BACT</name>
<dbReference type="Gene3D" id="3.90.1570.10">
    <property type="entry name" value="tt1808, chain A"/>
    <property type="match status" value="1"/>
</dbReference>
<dbReference type="EMBL" id="AYTS01000165">
    <property type="protein sequence ID" value="OOP55235.1"/>
    <property type="molecule type" value="Genomic_DNA"/>
</dbReference>
<evidence type="ECO:0000259" key="1">
    <source>
        <dbReference type="Pfam" id="PF05685"/>
    </source>
</evidence>
<protein>
    <recommendedName>
        <fullName evidence="1">Putative restriction endonuclease domain-containing protein</fullName>
    </recommendedName>
</protein>
<gene>
    <name evidence="2" type="ORF">AYP45_16045</name>
</gene>
<sequence>MVQPDILFVSRKNKGVIRKKGVFGPPDLVVEIVSPSTQYRDVYEKRDLYARFKVKEYWIVNPYMKYIEVLSLDEKGVYMLFSEGYMDEGGNRIITSMVLKDFTLDLGEIFKEDFEGK</sequence>
<dbReference type="SUPFAM" id="SSF52980">
    <property type="entry name" value="Restriction endonuclease-like"/>
    <property type="match status" value="1"/>
</dbReference>
<proteinExistence type="predicted"/>
<dbReference type="PANTHER" id="PTHR34107">
    <property type="entry name" value="SLL0198 PROTEIN-RELATED"/>
    <property type="match status" value="1"/>
</dbReference>
<dbReference type="CDD" id="cd06260">
    <property type="entry name" value="DUF820-like"/>
    <property type="match status" value="1"/>
</dbReference>
<dbReference type="InterPro" id="IPR011335">
    <property type="entry name" value="Restrct_endonuc-II-like"/>
</dbReference>